<keyword evidence="2" id="KW-1185">Reference proteome</keyword>
<dbReference type="EMBL" id="CACVBS010000079">
    <property type="protein sequence ID" value="CAA7269563.1"/>
    <property type="molecule type" value="Genomic_DNA"/>
</dbReference>
<name>A0A8S0XRK3_CYCAE</name>
<accession>A0A8S0XRK3</accession>
<dbReference type="Proteomes" id="UP000467700">
    <property type="component" value="Unassembled WGS sequence"/>
</dbReference>
<gene>
    <name evidence="1" type="ORF">AAE3_LOCUS11705</name>
</gene>
<comment type="caution">
    <text evidence="1">The sequence shown here is derived from an EMBL/GenBank/DDBJ whole genome shotgun (WGS) entry which is preliminary data.</text>
</comment>
<dbReference type="AlphaFoldDB" id="A0A8S0XRK3"/>
<evidence type="ECO:0000313" key="2">
    <source>
        <dbReference type="Proteomes" id="UP000467700"/>
    </source>
</evidence>
<organism evidence="1 2">
    <name type="scientific">Cyclocybe aegerita</name>
    <name type="common">Black poplar mushroom</name>
    <name type="synonym">Agrocybe aegerita</name>
    <dbReference type="NCBI Taxonomy" id="1973307"/>
    <lineage>
        <taxon>Eukaryota</taxon>
        <taxon>Fungi</taxon>
        <taxon>Dikarya</taxon>
        <taxon>Basidiomycota</taxon>
        <taxon>Agaricomycotina</taxon>
        <taxon>Agaricomycetes</taxon>
        <taxon>Agaricomycetidae</taxon>
        <taxon>Agaricales</taxon>
        <taxon>Agaricineae</taxon>
        <taxon>Bolbitiaceae</taxon>
        <taxon>Cyclocybe</taxon>
    </lineage>
</organism>
<sequence>MARLTRLGHGPRMRMRYALNAPIAALKAVAKKQLSQWVLSHAGSGRSTLVEDGQEIQKMPISERTEGYAPALIKGRVASDDVKPFLAPDTERQLLSPELA</sequence>
<proteinExistence type="predicted"/>
<protein>
    <submittedName>
        <fullName evidence="1">Uncharacterized protein</fullName>
    </submittedName>
</protein>
<reference evidence="1 2" key="1">
    <citation type="submission" date="2020-01" db="EMBL/GenBank/DDBJ databases">
        <authorList>
            <person name="Gupta K D."/>
        </authorList>
    </citation>
    <scope>NUCLEOTIDE SEQUENCE [LARGE SCALE GENOMIC DNA]</scope>
</reference>
<evidence type="ECO:0000313" key="1">
    <source>
        <dbReference type="EMBL" id="CAA7269563.1"/>
    </source>
</evidence>